<keyword evidence="2" id="KW-1185">Reference proteome</keyword>
<comment type="caution">
    <text evidence="1">The sequence shown here is derived from an EMBL/GenBank/DDBJ whole genome shotgun (WGS) entry which is preliminary data.</text>
</comment>
<name>A0AAN4W2F5_9BACT</name>
<reference evidence="1 2" key="1">
    <citation type="submission" date="2021-12" db="EMBL/GenBank/DDBJ databases">
        <title>Genome sequencing of bacteria with rrn-lacking chromosome and rrn-plasmid.</title>
        <authorList>
            <person name="Anda M."/>
            <person name="Iwasaki W."/>
        </authorList>
    </citation>
    <scope>NUCLEOTIDE SEQUENCE [LARGE SCALE GENOMIC DNA]</scope>
    <source>
        <strain evidence="1 2">NBRC 15940</strain>
    </source>
</reference>
<evidence type="ECO:0000313" key="1">
    <source>
        <dbReference type="EMBL" id="GJM63062.1"/>
    </source>
</evidence>
<accession>A0AAN4W2F5</accession>
<dbReference type="EMBL" id="BQKE01000002">
    <property type="protein sequence ID" value="GJM63062.1"/>
    <property type="molecule type" value="Genomic_DNA"/>
</dbReference>
<gene>
    <name evidence="1" type="ORF">PEDI_36140</name>
</gene>
<organism evidence="1 2">
    <name type="scientific">Persicobacter diffluens</name>
    <dbReference type="NCBI Taxonomy" id="981"/>
    <lineage>
        <taxon>Bacteria</taxon>
        <taxon>Pseudomonadati</taxon>
        <taxon>Bacteroidota</taxon>
        <taxon>Cytophagia</taxon>
        <taxon>Cytophagales</taxon>
        <taxon>Persicobacteraceae</taxon>
        <taxon>Persicobacter</taxon>
    </lineage>
</organism>
<sequence length="48" mass="5717">MWWFQENITAIVENNKIASRHSNLLWIYKILNTGLASKYFNPSLFSQK</sequence>
<dbReference type="AlphaFoldDB" id="A0AAN4W2F5"/>
<proteinExistence type="predicted"/>
<evidence type="ECO:0000313" key="2">
    <source>
        <dbReference type="Proteomes" id="UP001310022"/>
    </source>
</evidence>
<protein>
    <submittedName>
        <fullName evidence="1">Uncharacterized protein</fullName>
    </submittedName>
</protein>
<dbReference type="Proteomes" id="UP001310022">
    <property type="component" value="Unassembled WGS sequence"/>
</dbReference>